<dbReference type="GO" id="GO:1903805">
    <property type="term" value="P:L-valine import across plasma membrane"/>
    <property type="evidence" value="ECO:0007669"/>
    <property type="project" value="TreeGrafter"/>
</dbReference>
<name>A0A926HV88_9FIRM</name>
<evidence type="ECO:0000256" key="2">
    <source>
        <dbReference type="ARBA" id="ARBA00022741"/>
    </source>
</evidence>
<proteinExistence type="predicted"/>
<dbReference type="GO" id="GO:0016887">
    <property type="term" value="F:ATP hydrolysis activity"/>
    <property type="evidence" value="ECO:0007669"/>
    <property type="project" value="InterPro"/>
</dbReference>
<dbReference type="PANTHER" id="PTHR45772:SF7">
    <property type="entry name" value="AMINO ACID ABC TRANSPORTER ATP-BINDING PROTEIN"/>
    <property type="match status" value="1"/>
</dbReference>
<dbReference type="SMART" id="SM00382">
    <property type="entry name" value="AAA"/>
    <property type="match status" value="1"/>
</dbReference>
<keyword evidence="3 5" id="KW-0067">ATP-binding</keyword>
<comment type="caution">
    <text evidence="5">The sequence shown here is derived from an EMBL/GenBank/DDBJ whole genome shotgun (WGS) entry which is preliminary data.</text>
</comment>
<dbReference type="SUPFAM" id="SSF52540">
    <property type="entry name" value="P-loop containing nucleoside triphosphate hydrolases"/>
    <property type="match status" value="1"/>
</dbReference>
<evidence type="ECO:0000313" key="5">
    <source>
        <dbReference type="EMBL" id="MBC8536361.1"/>
    </source>
</evidence>
<dbReference type="InterPro" id="IPR032823">
    <property type="entry name" value="BCA_ABC_TP_C"/>
</dbReference>
<dbReference type="FunFam" id="3.40.50.300:FF:000421">
    <property type="entry name" value="Branched-chain amino acid ABC transporter ATP-binding protein"/>
    <property type="match status" value="1"/>
</dbReference>
<dbReference type="InterPro" id="IPR003439">
    <property type="entry name" value="ABC_transporter-like_ATP-bd"/>
</dbReference>
<dbReference type="GO" id="GO:0005524">
    <property type="term" value="F:ATP binding"/>
    <property type="evidence" value="ECO:0007669"/>
    <property type="project" value="UniProtKB-KW"/>
</dbReference>
<dbReference type="GO" id="GO:0015808">
    <property type="term" value="P:L-alanine transport"/>
    <property type="evidence" value="ECO:0007669"/>
    <property type="project" value="TreeGrafter"/>
</dbReference>
<dbReference type="InterPro" id="IPR051120">
    <property type="entry name" value="ABC_AA/LPS_Transport"/>
</dbReference>
<dbReference type="PROSITE" id="PS50893">
    <property type="entry name" value="ABC_TRANSPORTER_2"/>
    <property type="match status" value="1"/>
</dbReference>
<dbReference type="Pfam" id="PF00005">
    <property type="entry name" value="ABC_tran"/>
    <property type="match status" value="1"/>
</dbReference>
<dbReference type="GO" id="GO:1903806">
    <property type="term" value="P:L-isoleucine import across plasma membrane"/>
    <property type="evidence" value="ECO:0007669"/>
    <property type="project" value="TreeGrafter"/>
</dbReference>
<gene>
    <name evidence="5" type="ORF">H8695_06590</name>
</gene>
<dbReference type="GO" id="GO:0005304">
    <property type="term" value="F:L-valine transmembrane transporter activity"/>
    <property type="evidence" value="ECO:0007669"/>
    <property type="project" value="TreeGrafter"/>
</dbReference>
<evidence type="ECO:0000256" key="1">
    <source>
        <dbReference type="ARBA" id="ARBA00022448"/>
    </source>
</evidence>
<dbReference type="PANTHER" id="PTHR45772">
    <property type="entry name" value="CONSERVED COMPONENT OF ABC TRANSPORTER FOR NATURAL AMINO ACIDS-RELATED"/>
    <property type="match status" value="1"/>
</dbReference>
<dbReference type="InterPro" id="IPR003593">
    <property type="entry name" value="AAA+_ATPase"/>
</dbReference>
<dbReference type="Pfam" id="PF12399">
    <property type="entry name" value="BCA_ABC_TP_C"/>
    <property type="match status" value="1"/>
</dbReference>
<dbReference type="GO" id="GO:0005886">
    <property type="term" value="C:plasma membrane"/>
    <property type="evidence" value="ECO:0007669"/>
    <property type="project" value="TreeGrafter"/>
</dbReference>
<evidence type="ECO:0000313" key="6">
    <source>
        <dbReference type="Proteomes" id="UP000620366"/>
    </source>
</evidence>
<keyword evidence="1" id="KW-0813">Transport</keyword>
<dbReference type="GO" id="GO:0042941">
    <property type="term" value="P:D-alanine transmembrane transport"/>
    <property type="evidence" value="ECO:0007669"/>
    <property type="project" value="TreeGrafter"/>
</dbReference>
<protein>
    <submittedName>
        <fullName evidence="5">ABC transporter ATP-binding protein</fullName>
    </submittedName>
</protein>
<keyword evidence="2" id="KW-0547">Nucleotide-binding</keyword>
<dbReference type="Gene3D" id="3.40.50.300">
    <property type="entry name" value="P-loop containing nucleotide triphosphate hydrolases"/>
    <property type="match status" value="1"/>
</dbReference>
<dbReference type="AlphaFoldDB" id="A0A926HV88"/>
<sequence length="267" mass="29202">MEKQPLLQIKNITKRFGGLVAVSDLSIDLEEGGVHALIGPNGCGKTTTINMITGVLKPDEGEILFDGQPITGRKPYQIARLGMRRTYQNLKLFGSLTMLENVMVSAHMQAKAGVVKTVLMPGTYRREERELADKARGILEFLGVSRFQNENVLSLPYGIQKMTELAIAMIADPKLILLDEPAAGLNPTERAEFIEMLLKLFDTGVKMLIVEHNMDVVMKISKRISVMNFGVKIAEGSPGEVQTNEDVIKAYLGAKRGGAQSGNSDGQ</sequence>
<accession>A0A926HV88</accession>
<dbReference type="InterPro" id="IPR027417">
    <property type="entry name" value="P-loop_NTPase"/>
</dbReference>
<reference evidence="5" key="1">
    <citation type="submission" date="2020-08" db="EMBL/GenBank/DDBJ databases">
        <title>Genome public.</title>
        <authorList>
            <person name="Liu C."/>
            <person name="Sun Q."/>
        </authorList>
    </citation>
    <scope>NUCLEOTIDE SEQUENCE</scope>
    <source>
        <strain evidence="5">BX7</strain>
    </source>
</reference>
<dbReference type="RefSeq" id="WP_249300143.1">
    <property type="nucleotide sequence ID" value="NZ_JACRSP010000002.1"/>
</dbReference>
<evidence type="ECO:0000259" key="4">
    <source>
        <dbReference type="PROSITE" id="PS50893"/>
    </source>
</evidence>
<organism evidence="5 6">
    <name type="scientific">Feifania hominis</name>
    <dbReference type="NCBI Taxonomy" id="2763660"/>
    <lineage>
        <taxon>Bacteria</taxon>
        <taxon>Bacillati</taxon>
        <taxon>Bacillota</taxon>
        <taxon>Clostridia</taxon>
        <taxon>Eubacteriales</taxon>
        <taxon>Feifaniaceae</taxon>
        <taxon>Feifania</taxon>
    </lineage>
</organism>
<feature type="domain" description="ABC transporter" evidence="4">
    <location>
        <begin position="7"/>
        <end position="254"/>
    </location>
</feature>
<evidence type="ECO:0000256" key="3">
    <source>
        <dbReference type="ARBA" id="ARBA00022840"/>
    </source>
</evidence>
<dbReference type="CDD" id="cd03219">
    <property type="entry name" value="ABC_Mj1267_LivG_branched"/>
    <property type="match status" value="1"/>
</dbReference>
<dbReference type="GO" id="GO:0015188">
    <property type="term" value="F:L-isoleucine transmembrane transporter activity"/>
    <property type="evidence" value="ECO:0007669"/>
    <property type="project" value="TreeGrafter"/>
</dbReference>
<dbReference type="Proteomes" id="UP000620366">
    <property type="component" value="Unassembled WGS sequence"/>
</dbReference>
<dbReference type="EMBL" id="JACRSP010000002">
    <property type="protein sequence ID" value="MBC8536361.1"/>
    <property type="molecule type" value="Genomic_DNA"/>
</dbReference>
<keyword evidence="6" id="KW-1185">Reference proteome</keyword>
<dbReference type="GO" id="GO:0015192">
    <property type="term" value="F:L-phenylalanine transmembrane transporter activity"/>
    <property type="evidence" value="ECO:0007669"/>
    <property type="project" value="TreeGrafter"/>
</dbReference>